<gene>
    <name evidence="1" type="ORF">HNQ43_001676</name>
</gene>
<dbReference type="InterPro" id="IPR012349">
    <property type="entry name" value="Split_barrel_FMN-bd"/>
</dbReference>
<dbReference type="InterPro" id="IPR024747">
    <property type="entry name" value="Pyridox_Oxase-rel"/>
</dbReference>
<reference evidence="1 2" key="1">
    <citation type="submission" date="2020-08" db="EMBL/GenBank/DDBJ databases">
        <title>Genomic Encyclopedia of Type Strains, Phase IV (KMG-IV): sequencing the most valuable type-strain genomes for metagenomic binning, comparative biology and taxonomic classification.</title>
        <authorList>
            <person name="Goeker M."/>
        </authorList>
    </citation>
    <scope>NUCLEOTIDE SEQUENCE [LARGE SCALE GENOMIC DNA]</scope>
    <source>
        <strain evidence="1 2">DSM 26963</strain>
    </source>
</reference>
<dbReference type="EMBL" id="JACHHD010000019">
    <property type="protein sequence ID" value="MBB5185601.1"/>
    <property type="molecule type" value="Genomic_DNA"/>
</dbReference>
<dbReference type="Pfam" id="PF12900">
    <property type="entry name" value="Pyridox_ox_2"/>
    <property type="match status" value="1"/>
</dbReference>
<dbReference type="AlphaFoldDB" id="A0A7W8D1T5"/>
<dbReference type="Proteomes" id="UP000521313">
    <property type="component" value="Unassembled WGS sequence"/>
</dbReference>
<evidence type="ECO:0000313" key="1">
    <source>
        <dbReference type="EMBL" id="MBB5185601.1"/>
    </source>
</evidence>
<evidence type="ECO:0008006" key="3">
    <source>
        <dbReference type="Google" id="ProtNLM"/>
    </source>
</evidence>
<accession>A0A7W8D1T5</accession>
<comment type="caution">
    <text evidence="1">The sequence shown here is derived from an EMBL/GenBank/DDBJ whole genome shotgun (WGS) entry which is preliminary data.</text>
</comment>
<sequence>MRRKDREIRDFKEIIHIIEKCDVCRLAIQDEPYPYIVPLNFGMEIIKEQIYLYFHCANEGTKLDLLKKNNRVSFEMDTDHRFILYEDRMSCTMGYESVIGHGIIEKITDPQEKYEGLKILMRHYHSEDFKFNEKMIPATTVLRLRVLDFTGKRRDNYHAEEKKKKILAL</sequence>
<dbReference type="RefSeq" id="WP_183376709.1">
    <property type="nucleotide sequence ID" value="NZ_CAWVLV010000021.1"/>
</dbReference>
<evidence type="ECO:0000313" key="2">
    <source>
        <dbReference type="Proteomes" id="UP000521313"/>
    </source>
</evidence>
<dbReference type="PANTHER" id="PTHR34071">
    <property type="entry name" value="5-NITROIMIDAZOLE ANTIBIOTICS RESISTANCE PROTEIN, NIMA-FAMILY-RELATED PROTEIN-RELATED"/>
    <property type="match status" value="1"/>
</dbReference>
<protein>
    <recommendedName>
        <fullName evidence="3">Pyridoxamine 5'-phosphate oxidase family protein</fullName>
    </recommendedName>
</protein>
<organism evidence="1 2">
    <name type="scientific">Faecalicoccus acidiformans</name>
    <dbReference type="NCBI Taxonomy" id="915173"/>
    <lineage>
        <taxon>Bacteria</taxon>
        <taxon>Bacillati</taxon>
        <taxon>Bacillota</taxon>
        <taxon>Erysipelotrichia</taxon>
        <taxon>Erysipelotrichales</taxon>
        <taxon>Erysipelotrichaceae</taxon>
        <taxon>Faecalicoccus</taxon>
    </lineage>
</organism>
<proteinExistence type="predicted"/>
<dbReference type="Gene3D" id="2.30.110.10">
    <property type="entry name" value="Electron Transport, Fmn-binding Protein, Chain A"/>
    <property type="match status" value="1"/>
</dbReference>
<name>A0A7W8D1T5_9FIRM</name>
<dbReference type="PANTHER" id="PTHR34071:SF2">
    <property type="entry name" value="FLAVIN-NUCLEOTIDE-BINDING PROTEIN"/>
    <property type="match status" value="1"/>
</dbReference>
<dbReference type="SUPFAM" id="SSF50475">
    <property type="entry name" value="FMN-binding split barrel"/>
    <property type="match status" value="1"/>
</dbReference>